<dbReference type="PROSITE" id="PS50850">
    <property type="entry name" value="MFS"/>
    <property type="match status" value="1"/>
</dbReference>
<dbReference type="GO" id="GO:0022857">
    <property type="term" value="F:transmembrane transporter activity"/>
    <property type="evidence" value="ECO:0007669"/>
    <property type="project" value="InterPro"/>
</dbReference>
<comment type="caution">
    <text evidence="11">The sequence shown here is derived from an EMBL/GenBank/DDBJ whole genome shotgun (WGS) entry which is preliminary data.</text>
</comment>
<dbReference type="InterPro" id="IPR011701">
    <property type="entry name" value="MFS"/>
</dbReference>
<evidence type="ECO:0000313" key="11">
    <source>
        <dbReference type="EMBL" id="MBB6675710.1"/>
    </source>
</evidence>
<dbReference type="PANTHER" id="PTHR42718">
    <property type="entry name" value="MAJOR FACILITATOR SUPERFAMILY MULTIDRUG TRANSPORTER MFSC"/>
    <property type="match status" value="1"/>
</dbReference>
<feature type="transmembrane region" description="Helical" evidence="9">
    <location>
        <begin position="134"/>
        <end position="152"/>
    </location>
</feature>
<accession>A0A841T8Z0</accession>
<keyword evidence="3" id="KW-0813">Transport</keyword>
<dbReference type="InterPro" id="IPR036259">
    <property type="entry name" value="MFS_trans_sf"/>
</dbReference>
<feature type="transmembrane region" description="Helical" evidence="9">
    <location>
        <begin position="354"/>
        <end position="376"/>
    </location>
</feature>
<evidence type="ECO:0000313" key="12">
    <source>
        <dbReference type="Proteomes" id="UP000574133"/>
    </source>
</evidence>
<keyword evidence="6 9" id="KW-1133">Transmembrane helix</keyword>
<feature type="transmembrane region" description="Helical" evidence="9">
    <location>
        <begin position="222"/>
        <end position="243"/>
    </location>
</feature>
<dbReference type="Proteomes" id="UP000574133">
    <property type="component" value="Unassembled WGS sequence"/>
</dbReference>
<evidence type="ECO:0000256" key="4">
    <source>
        <dbReference type="ARBA" id="ARBA00022475"/>
    </source>
</evidence>
<feature type="transmembrane region" description="Helical" evidence="9">
    <location>
        <begin position="413"/>
        <end position="439"/>
    </location>
</feature>
<evidence type="ECO:0000256" key="7">
    <source>
        <dbReference type="ARBA" id="ARBA00023136"/>
    </source>
</evidence>
<dbReference type="InterPro" id="IPR004638">
    <property type="entry name" value="EmrB-like"/>
</dbReference>
<dbReference type="CDD" id="cd17321">
    <property type="entry name" value="MFS_MMR_MDR_like"/>
    <property type="match status" value="1"/>
</dbReference>
<dbReference type="AlphaFoldDB" id="A0A841T8Z0"/>
<dbReference type="EMBL" id="JACJVN010000001">
    <property type="protein sequence ID" value="MBB6675710.1"/>
    <property type="molecule type" value="Genomic_DNA"/>
</dbReference>
<gene>
    <name evidence="11" type="ORF">H4Q31_00015</name>
</gene>
<name>A0A841T8Z0_9BACL</name>
<dbReference type="SUPFAM" id="SSF103473">
    <property type="entry name" value="MFS general substrate transporter"/>
    <property type="match status" value="1"/>
</dbReference>
<feature type="transmembrane region" description="Helical" evidence="9">
    <location>
        <begin position="107"/>
        <end position="127"/>
    </location>
</feature>
<evidence type="ECO:0000256" key="5">
    <source>
        <dbReference type="ARBA" id="ARBA00022692"/>
    </source>
</evidence>
<feature type="transmembrane region" description="Helical" evidence="9">
    <location>
        <begin position="194"/>
        <end position="216"/>
    </location>
</feature>
<keyword evidence="4" id="KW-1003">Cell membrane</keyword>
<feature type="transmembrane region" description="Helical" evidence="9">
    <location>
        <begin position="460"/>
        <end position="480"/>
    </location>
</feature>
<comment type="similarity">
    <text evidence="2">Belongs to the major facilitator superfamily. EmrB family.</text>
</comment>
<sequence>MKESISAPSATTTPAIKSTTPTISAISASFETSVSPASSASSPTSPASPETPASAALAASAPSAPRGWALAGLSLGYFMVLLDTTILSVALPAIRSDLGGGLTGLQWGVNAYTIVFAGLLLGMGAFADRLGARRVYAAGLVIFVAASALSAAAPSLGALIACRAVLGLGGAALLPASLALLAHAYPEPASRTRALGIWASVTGMAMVAGPIVGGALVDSLSWRSIFLLNVPLGLVSLAAAYLFVSETQRQKQRGIDPAGLLLAFASIASLSYALMKSGAYGWSSARIVLALAVFACSAALFGFAEKKGKQPMLPLSLFKHPTVSAGMLSGMAINAGLSGILFLLPLYFQQSRGWSAHASGLALLPLTLPMTFGPIMTARIAARTGPRAPLTAGFALAAAGALLQAWSNADSAYAMNLIGLLLIGFGIPFIIPPLTAAIMSAAPRTLSGTASGALNSSRQLGGTVGVGLLGAIVSGSGSFLSGLHLALAFTAALLVCGGIVSFVWIGRSR</sequence>
<evidence type="ECO:0000259" key="10">
    <source>
        <dbReference type="PROSITE" id="PS50850"/>
    </source>
</evidence>
<keyword evidence="7 9" id="KW-0472">Membrane</keyword>
<evidence type="ECO:0000256" key="2">
    <source>
        <dbReference type="ARBA" id="ARBA00008537"/>
    </source>
</evidence>
<feature type="transmembrane region" description="Helical" evidence="9">
    <location>
        <begin position="255"/>
        <end position="275"/>
    </location>
</feature>
<feature type="transmembrane region" description="Helical" evidence="9">
    <location>
        <begin position="486"/>
        <end position="505"/>
    </location>
</feature>
<dbReference type="PANTHER" id="PTHR42718:SF9">
    <property type="entry name" value="MAJOR FACILITATOR SUPERFAMILY MULTIDRUG TRANSPORTER MFSC"/>
    <property type="match status" value="1"/>
</dbReference>
<feature type="domain" description="Major facilitator superfamily (MFS) profile" evidence="10">
    <location>
        <begin position="69"/>
        <end position="509"/>
    </location>
</feature>
<dbReference type="NCBIfam" id="TIGR00711">
    <property type="entry name" value="efflux_EmrB"/>
    <property type="match status" value="1"/>
</dbReference>
<proteinExistence type="inferred from homology"/>
<keyword evidence="5 9" id="KW-0812">Transmembrane</keyword>
<dbReference type="Gene3D" id="1.20.1720.10">
    <property type="entry name" value="Multidrug resistance protein D"/>
    <property type="match status" value="1"/>
</dbReference>
<feature type="transmembrane region" description="Helical" evidence="9">
    <location>
        <begin position="75"/>
        <end position="95"/>
    </location>
</feature>
<keyword evidence="12" id="KW-1185">Reference proteome</keyword>
<feature type="region of interest" description="Disordered" evidence="8">
    <location>
        <begin position="34"/>
        <end position="53"/>
    </location>
</feature>
<feature type="transmembrane region" description="Helical" evidence="9">
    <location>
        <begin position="158"/>
        <end position="182"/>
    </location>
</feature>
<dbReference type="Gene3D" id="1.20.1250.20">
    <property type="entry name" value="MFS general substrate transporter like domains"/>
    <property type="match status" value="1"/>
</dbReference>
<evidence type="ECO:0000256" key="9">
    <source>
        <dbReference type="SAM" id="Phobius"/>
    </source>
</evidence>
<organism evidence="11 12">
    <name type="scientific">Cohnella lubricantis</name>
    <dbReference type="NCBI Taxonomy" id="2163172"/>
    <lineage>
        <taxon>Bacteria</taxon>
        <taxon>Bacillati</taxon>
        <taxon>Bacillota</taxon>
        <taxon>Bacilli</taxon>
        <taxon>Bacillales</taxon>
        <taxon>Paenibacillaceae</taxon>
        <taxon>Cohnella</taxon>
    </lineage>
</organism>
<protein>
    <submittedName>
        <fullName evidence="11">MFS transporter</fullName>
    </submittedName>
</protein>
<dbReference type="InterPro" id="IPR020846">
    <property type="entry name" value="MFS_dom"/>
</dbReference>
<feature type="transmembrane region" description="Helical" evidence="9">
    <location>
        <begin position="325"/>
        <end position="348"/>
    </location>
</feature>
<reference evidence="11 12" key="1">
    <citation type="submission" date="2020-08" db="EMBL/GenBank/DDBJ databases">
        <title>Cohnella phylogeny.</title>
        <authorList>
            <person name="Dunlap C."/>
        </authorList>
    </citation>
    <scope>NUCLEOTIDE SEQUENCE [LARGE SCALE GENOMIC DNA]</scope>
    <source>
        <strain evidence="11 12">DSM 103658</strain>
    </source>
</reference>
<evidence type="ECO:0000256" key="3">
    <source>
        <dbReference type="ARBA" id="ARBA00022448"/>
    </source>
</evidence>
<feature type="transmembrane region" description="Helical" evidence="9">
    <location>
        <begin position="388"/>
        <end position="407"/>
    </location>
</feature>
<evidence type="ECO:0000256" key="6">
    <source>
        <dbReference type="ARBA" id="ARBA00022989"/>
    </source>
</evidence>
<dbReference type="Pfam" id="PF07690">
    <property type="entry name" value="MFS_1"/>
    <property type="match status" value="1"/>
</dbReference>
<dbReference type="GO" id="GO:0005886">
    <property type="term" value="C:plasma membrane"/>
    <property type="evidence" value="ECO:0007669"/>
    <property type="project" value="UniProtKB-SubCell"/>
</dbReference>
<comment type="subcellular location">
    <subcellularLocation>
        <location evidence="1">Cell membrane</location>
        <topology evidence="1">Multi-pass membrane protein</topology>
    </subcellularLocation>
</comment>
<evidence type="ECO:0000256" key="8">
    <source>
        <dbReference type="SAM" id="MobiDB-lite"/>
    </source>
</evidence>
<feature type="transmembrane region" description="Helical" evidence="9">
    <location>
        <begin position="287"/>
        <end position="304"/>
    </location>
</feature>
<evidence type="ECO:0000256" key="1">
    <source>
        <dbReference type="ARBA" id="ARBA00004651"/>
    </source>
</evidence>